<reference evidence="1 2" key="1">
    <citation type="submission" date="2013-02" db="EMBL/GenBank/DDBJ databases">
        <title>The Genome Sequence of Acinetobacter schindleri NIPH 900.</title>
        <authorList>
            <consortium name="The Broad Institute Genome Sequencing Platform"/>
            <consortium name="The Broad Institute Genome Sequencing Center for Infectious Disease"/>
            <person name="Cerqueira G."/>
            <person name="Feldgarden M."/>
            <person name="Courvalin P."/>
            <person name="Perichon B."/>
            <person name="Grillot-Courvalin C."/>
            <person name="Clermont D."/>
            <person name="Rocha E."/>
            <person name="Yoon E.-J."/>
            <person name="Nemec A."/>
            <person name="Walker B."/>
            <person name="Young S.K."/>
            <person name="Zeng Q."/>
            <person name="Gargeya S."/>
            <person name="Fitzgerald M."/>
            <person name="Haas B."/>
            <person name="Abouelleil A."/>
            <person name="Alvarado L."/>
            <person name="Arachchi H.M."/>
            <person name="Berlin A.M."/>
            <person name="Chapman S.B."/>
            <person name="Dewar J."/>
            <person name="Goldberg J."/>
            <person name="Griggs A."/>
            <person name="Gujja S."/>
            <person name="Hansen M."/>
            <person name="Howarth C."/>
            <person name="Imamovic A."/>
            <person name="Larimer J."/>
            <person name="McCowan C."/>
            <person name="Murphy C."/>
            <person name="Neiman D."/>
            <person name="Pearson M."/>
            <person name="Priest M."/>
            <person name="Roberts A."/>
            <person name="Saif S."/>
            <person name="Shea T."/>
            <person name="Sisk P."/>
            <person name="Sykes S."/>
            <person name="Wortman J."/>
            <person name="Nusbaum C."/>
            <person name="Birren B."/>
        </authorList>
    </citation>
    <scope>NUCLEOTIDE SEQUENCE [LARGE SCALE GENOMIC DNA]</scope>
    <source>
        <strain evidence="1 2">NIPH 900</strain>
    </source>
</reference>
<proteinExistence type="predicted"/>
<dbReference type="EMBL" id="APPI01000022">
    <property type="protein sequence ID" value="ENV12296.1"/>
    <property type="molecule type" value="Genomic_DNA"/>
</dbReference>
<keyword evidence="2" id="KW-1185">Reference proteome</keyword>
<sequence>MTQPSKEIIALMNLSSDSLGKNWFHENEKVMNLKIWGQYKNEHYEYSNGYKLKVDRKFILELLEKLDMDMIISVDIDRRYKYGSYQSKQDSKRLDEYLPSSKRIYLMKKNGDMYVY</sequence>
<dbReference type="AlphaFoldDB" id="N8WJZ4"/>
<dbReference type="Proteomes" id="UP000018438">
    <property type="component" value="Unassembled WGS sequence"/>
</dbReference>
<protein>
    <submittedName>
        <fullName evidence="1">Uncharacterized protein</fullName>
    </submittedName>
</protein>
<name>N8WJZ4_9GAMM</name>
<evidence type="ECO:0000313" key="2">
    <source>
        <dbReference type="Proteomes" id="UP000018438"/>
    </source>
</evidence>
<accession>N8WJZ4</accession>
<comment type="caution">
    <text evidence="1">The sequence shown here is derived from an EMBL/GenBank/DDBJ whole genome shotgun (WGS) entry which is preliminary data.</text>
</comment>
<gene>
    <name evidence="1" type="ORF">F965_02317</name>
</gene>
<dbReference type="HOGENOM" id="CLU_2091541_0_0_6"/>
<dbReference type="RefSeq" id="WP_004809181.1">
    <property type="nucleotide sequence ID" value="NZ_KB849443.1"/>
</dbReference>
<organism evidence="1 2">
    <name type="scientific">Acinetobacter schindleri NIPH 900</name>
    <dbReference type="NCBI Taxonomy" id="1217675"/>
    <lineage>
        <taxon>Bacteria</taxon>
        <taxon>Pseudomonadati</taxon>
        <taxon>Pseudomonadota</taxon>
        <taxon>Gammaproteobacteria</taxon>
        <taxon>Moraxellales</taxon>
        <taxon>Moraxellaceae</taxon>
        <taxon>Acinetobacter</taxon>
    </lineage>
</organism>
<evidence type="ECO:0000313" key="1">
    <source>
        <dbReference type="EMBL" id="ENV12296.1"/>
    </source>
</evidence>